<dbReference type="Gene3D" id="1.10.150.130">
    <property type="match status" value="1"/>
</dbReference>
<keyword evidence="4" id="KW-1185">Reference proteome</keyword>
<evidence type="ECO:0008006" key="5">
    <source>
        <dbReference type="Google" id="ProtNLM"/>
    </source>
</evidence>
<evidence type="ECO:0000256" key="2">
    <source>
        <dbReference type="ARBA" id="ARBA00023172"/>
    </source>
</evidence>
<keyword evidence="1" id="KW-0238">DNA-binding</keyword>
<protein>
    <recommendedName>
        <fullName evidence="5">Integrase</fullName>
    </recommendedName>
</protein>
<reference evidence="3" key="2">
    <citation type="submission" date="2023-06" db="EMBL/GenBank/DDBJ databases">
        <authorList>
            <person name="Zeman M."/>
            <person name="Kubasova T."/>
            <person name="Jahodarova E."/>
            <person name="Nykrynova M."/>
            <person name="Rychlik I."/>
        </authorList>
    </citation>
    <scope>NUCLEOTIDE SEQUENCE</scope>
    <source>
        <strain evidence="3">153_Feed</strain>
    </source>
</reference>
<dbReference type="RefSeq" id="WP_289510685.1">
    <property type="nucleotide sequence ID" value="NZ_JAUDEA010000002.1"/>
</dbReference>
<comment type="caution">
    <text evidence="3">The sequence shown here is derived from an EMBL/GenBank/DDBJ whole genome shotgun (WGS) entry which is preliminary data.</text>
</comment>
<sequence>MPRRRARSTWGSNEDAGNGRRRLRYWADLHDGRGYTRHSMTIVGSRRDGDETLARLRVEHSADRPTPTLRQAYEAWYLPELRERVESGDMAPHSMTMYESTWRAHVCPAWGNTPVTDIRPLGVQQWLMGMTTESARKSLALMGRVLAKCVLYEAAPTNVAREDYRIPRRTGREHSKDVYTLSELLAALDAVRGTAAYIPAIMCGLASCRVGESLGPLRAEVRETEVHGMTLAVVDIVRQVDRYGHVADRLKTRSSERPVVVPEPWAADVLAVDAEWLCDNGCGEPIGSAVAGRAWDARLADAGLSPIPFRNLRNSWRTYMRWELGVAEDMLEAMMGHVGRNVGEIHYDRPRWEVFAAAVADAWMRYRARDNGSLGTI</sequence>
<dbReference type="InterPro" id="IPR010998">
    <property type="entry name" value="Integrase_recombinase_N"/>
</dbReference>
<dbReference type="SUPFAM" id="SSF56349">
    <property type="entry name" value="DNA breaking-rejoining enzymes"/>
    <property type="match status" value="1"/>
</dbReference>
<dbReference type="Gene3D" id="1.10.443.10">
    <property type="entry name" value="Intergrase catalytic core"/>
    <property type="match status" value="1"/>
</dbReference>
<dbReference type="InterPro" id="IPR011010">
    <property type="entry name" value="DNA_brk_join_enz"/>
</dbReference>
<evidence type="ECO:0000313" key="3">
    <source>
        <dbReference type="EMBL" id="MDM8270589.1"/>
    </source>
</evidence>
<name>A0ABT7V1W8_9ACTN</name>
<dbReference type="EMBL" id="JAUDEA010000002">
    <property type="protein sequence ID" value="MDM8270589.1"/>
    <property type="molecule type" value="Genomic_DNA"/>
</dbReference>
<reference evidence="3" key="1">
    <citation type="submission" date="2023-06" db="EMBL/GenBank/DDBJ databases">
        <title>Identification and characterization of horizontal gene transfer across gut microbiota members of farm animals based on homology search.</title>
        <authorList>
            <person name="Schwarzerova J."/>
            <person name="Nykrynova M."/>
            <person name="Jureckova K."/>
            <person name="Cejkova D."/>
            <person name="Rychlik I."/>
        </authorList>
    </citation>
    <scope>NUCLEOTIDE SEQUENCE</scope>
    <source>
        <strain evidence="3">153_Feed</strain>
    </source>
</reference>
<gene>
    <name evidence="3" type="ORF">QUW25_02655</name>
</gene>
<dbReference type="InterPro" id="IPR013762">
    <property type="entry name" value="Integrase-like_cat_sf"/>
</dbReference>
<accession>A0ABT7V1W8</accession>
<organism evidence="3 4">
    <name type="scientific">Thermophilibacter provencensis</name>
    <dbReference type="NCBI Taxonomy" id="1852386"/>
    <lineage>
        <taxon>Bacteria</taxon>
        <taxon>Bacillati</taxon>
        <taxon>Actinomycetota</taxon>
        <taxon>Coriobacteriia</taxon>
        <taxon>Coriobacteriales</taxon>
        <taxon>Atopobiaceae</taxon>
        <taxon>Thermophilibacter</taxon>
    </lineage>
</organism>
<evidence type="ECO:0000256" key="1">
    <source>
        <dbReference type="ARBA" id="ARBA00023125"/>
    </source>
</evidence>
<keyword evidence="2" id="KW-0233">DNA recombination</keyword>
<evidence type="ECO:0000313" key="4">
    <source>
        <dbReference type="Proteomes" id="UP001529256"/>
    </source>
</evidence>
<dbReference type="Proteomes" id="UP001529256">
    <property type="component" value="Unassembled WGS sequence"/>
</dbReference>
<proteinExistence type="predicted"/>